<proteinExistence type="predicted"/>
<feature type="non-terminal residue" evidence="1">
    <location>
        <position position="1"/>
    </location>
</feature>
<dbReference type="EMBL" id="GBHO01011766">
    <property type="protein sequence ID" value="JAG31838.1"/>
    <property type="molecule type" value="Transcribed_RNA"/>
</dbReference>
<feature type="non-terminal residue" evidence="1">
    <location>
        <position position="156"/>
    </location>
</feature>
<gene>
    <name evidence="1" type="primary">LTP8</name>
    <name evidence="1" type="ORF">CM83_9980</name>
</gene>
<protein>
    <submittedName>
        <fullName evidence="1">Non-specific lipid-transfer protein 8</fullName>
    </submittedName>
</protein>
<accession>A0A0A9YL59</accession>
<reference evidence="1" key="2">
    <citation type="submission" date="2014-07" db="EMBL/GenBank/DDBJ databases">
        <authorList>
            <person name="Hull J."/>
        </authorList>
    </citation>
    <scope>NUCLEOTIDE SEQUENCE</scope>
</reference>
<evidence type="ECO:0000313" key="1">
    <source>
        <dbReference type="EMBL" id="JAG31838.1"/>
    </source>
</evidence>
<dbReference type="AlphaFoldDB" id="A0A0A9YL59"/>
<organism evidence="1">
    <name type="scientific">Lygus hesperus</name>
    <name type="common">Western plant bug</name>
    <dbReference type="NCBI Taxonomy" id="30085"/>
    <lineage>
        <taxon>Eukaryota</taxon>
        <taxon>Metazoa</taxon>
        <taxon>Ecdysozoa</taxon>
        <taxon>Arthropoda</taxon>
        <taxon>Hexapoda</taxon>
        <taxon>Insecta</taxon>
        <taxon>Pterygota</taxon>
        <taxon>Neoptera</taxon>
        <taxon>Paraneoptera</taxon>
        <taxon>Hemiptera</taxon>
        <taxon>Heteroptera</taxon>
        <taxon>Panheteroptera</taxon>
        <taxon>Cimicomorpha</taxon>
        <taxon>Miridae</taxon>
        <taxon>Mirini</taxon>
        <taxon>Lygus</taxon>
    </lineage>
</organism>
<name>A0A0A9YL59_LYGHE</name>
<sequence>TASPPSIVGRYLRSWTALVNFWQGGLGLGRDVTPFARFLTGHGSPGMRCSSGSKSLRATTTTLNSHKYRNNAIFRRNGYVMVNIVADCVISKDSAVQSVCNKQRLHNNKTSQRPVIQGFDVNNSAAQHAKLQNNAYAQRDTTLTSTTYSGATTKRN</sequence>
<reference evidence="1" key="1">
    <citation type="journal article" date="2014" name="PLoS ONE">
        <title>Transcriptome-Based Identification of ABC Transporters in the Western Tarnished Plant Bug Lygus hesperus.</title>
        <authorList>
            <person name="Hull J.J."/>
            <person name="Chaney K."/>
            <person name="Geib S.M."/>
            <person name="Fabrick J.A."/>
            <person name="Brent C.S."/>
            <person name="Walsh D."/>
            <person name="Lavine L.C."/>
        </authorList>
    </citation>
    <scope>NUCLEOTIDE SEQUENCE</scope>
</reference>